<evidence type="ECO:0000313" key="1">
    <source>
        <dbReference type="EMBL" id="PXY26939.1"/>
    </source>
</evidence>
<sequence>MLSHHERQELERIQHWFELDDPDLAQALGQGTTPSAARGRGRISRFAIDALAAVVIVLGIVTLNFGLLFLGALVLAVAACLHVSGWPSSERGERRGLAE</sequence>
<reference evidence="1 2" key="1">
    <citation type="submission" date="2016-07" db="EMBL/GenBank/DDBJ databases">
        <title>Draft genome sequence of Prauserella muralis DSM 45305, isolated from a mould-covered wall in an indoor environment.</title>
        <authorList>
            <person name="Ruckert C."/>
            <person name="Albersmeier A."/>
            <person name="Jiang C.-L."/>
            <person name="Jiang Y."/>
            <person name="Kalinowski J."/>
            <person name="Schneider O."/>
            <person name="Winkler A."/>
            <person name="Zotchev S.B."/>
        </authorList>
    </citation>
    <scope>NUCLEOTIDE SEQUENCE [LARGE SCALE GENOMIC DNA]</scope>
    <source>
        <strain evidence="1 2">DSM 45305</strain>
    </source>
</reference>
<protein>
    <submittedName>
        <fullName evidence="1">Uncharacterized protein</fullName>
    </submittedName>
</protein>
<evidence type="ECO:0000313" key="2">
    <source>
        <dbReference type="Proteomes" id="UP000249915"/>
    </source>
</evidence>
<dbReference type="EMBL" id="MASW01000002">
    <property type="protein sequence ID" value="PXY26939.1"/>
    <property type="molecule type" value="Genomic_DNA"/>
</dbReference>
<dbReference type="OrthoDB" id="3628536at2"/>
<dbReference type="Pfam" id="PF11239">
    <property type="entry name" value="DUF3040"/>
    <property type="match status" value="1"/>
</dbReference>
<dbReference type="Proteomes" id="UP000249915">
    <property type="component" value="Unassembled WGS sequence"/>
</dbReference>
<accession>A0A2V4BB38</accession>
<gene>
    <name evidence="1" type="ORF">BAY60_10570</name>
</gene>
<dbReference type="AlphaFoldDB" id="A0A2V4BB38"/>
<comment type="caution">
    <text evidence="1">The sequence shown here is derived from an EMBL/GenBank/DDBJ whole genome shotgun (WGS) entry which is preliminary data.</text>
</comment>
<dbReference type="InterPro" id="IPR021401">
    <property type="entry name" value="DUF3040"/>
</dbReference>
<proteinExistence type="predicted"/>
<name>A0A2V4BB38_9PSEU</name>
<organism evidence="1 2">
    <name type="scientific">Prauserella muralis</name>
    <dbReference type="NCBI Taxonomy" id="588067"/>
    <lineage>
        <taxon>Bacteria</taxon>
        <taxon>Bacillati</taxon>
        <taxon>Actinomycetota</taxon>
        <taxon>Actinomycetes</taxon>
        <taxon>Pseudonocardiales</taxon>
        <taxon>Pseudonocardiaceae</taxon>
        <taxon>Prauserella</taxon>
    </lineage>
</organism>
<dbReference type="RefSeq" id="WP_112280938.1">
    <property type="nucleotide sequence ID" value="NZ_MASW01000002.1"/>
</dbReference>
<keyword evidence="2" id="KW-1185">Reference proteome</keyword>